<dbReference type="AlphaFoldDB" id="A0A9X6VGT4"/>
<feature type="transmembrane region" description="Helical" evidence="6">
    <location>
        <begin position="136"/>
        <end position="169"/>
    </location>
</feature>
<sequence length="254" mass="26872">MSLVVLLFIIGFIGSFISGMVGIGGAIINYPMILYIPVLLGFTGYTSHEVSGITAVQVFFATLAGAWTYRKSNDMDKMLVVYMGASILIGSFIGSFGAKVLEEHTINVVYAALATIAAIMMFVPKRNNSGEVTYNKWLASLLAFIVGGASGIIGAGGSFLLVPIMLVILKLPIRTTIATSIAITFISSIGITTGKVITGQVVVIPALIIAIASIFSAPLGARVGKRINQKALQYMLSILIVGTAVKMWIDMISK</sequence>
<feature type="transmembrane region" description="Helical" evidence="6">
    <location>
        <begin position="50"/>
        <end position="67"/>
    </location>
</feature>
<dbReference type="PANTHER" id="PTHR43701:SF13">
    <property type="entry name" value="MEMBRANE TRANSPORTER PROTEIN YRKJ-RELATED"/>
    <property type="match status" value="1"/>
</dbReference>
<organism evidence="7 8">
    <name type="scientific">Bacillus cereus</name>
    <dbReference type="NCBI Taxonomy" id="1396"/>
    <lineage>
        <taxon>Bacteria</taxon>
        <taxon>Bacillati</taxon>
        <taxon>Bacillota</taxon>
        <taxon>Bacilli</taxon>
        <taxon>Bacillales</taxon>
        <taxon>Bacillaceae</taxon>
        <taxon>Bacillus</taxon>
        <taxon>Bacillus cereus group</taxon>
    </lineage>
</organism>
<evidence type="ECO:0000313" key="8">
    <source>
        <dbReference type="Proteomes" id="UP000219743"/>
    </source>
</evidence>
<dbReference type="Pfam" id="PF01925">
    <property type="entry name" value="TauE"/>
    <property type="match status" value="1"/>
</dbReference>
<keyword evidence="3 6" id="KW-0812">Transmembrane</keyword>
<gene>
    <name evidence="7" type="ORF">CN263_25745</name>
</gene>
<dbReference type="GO" id="GO:0005886">
    <property type="term" value="C:plasma membrane"/>
    <property type="evidence" value="ECO:0007669"/>
    <property type="project" value="UniProtKB-SubCell"/>
</dbReference>
<evidence type="ECO:0000256" key="4">
    <source>
        <dbReference type="ARBA" id="ARBA00022989"/>
    </source>
</evidence>
<feature type="transmembrane region" description="Helical" evidence="6">
    <location>
        <begin position="231"/>
        <end position="249"/>
    </location>
</feature>
<dbReference type="EMBL" id="NTRC01000028">
    <property type="protein sequence ID" value="PFD17456.1"/>
    <property type="molecule type" value="Genomic_DNA"/>
</dbReference>
<evidence type="ECO:0000256" key="2">
    <source>
        <dbReference type="ARBA" id="ARBA00009142"/>
    </source>
</evidence>
<evidence type="ECO:0000256" key="1">
    <source>
        <dbReference type="ARBA" id="ARBA00004141"/>
    </source>
</evidence>
<evidence type="ECO:0000313" key="7">
    <source>
        <dbReference type="EMBL" id="PFD17456.1"/>
    </source>
</evidence>
<name>A0A9X6VGT4_BACCE</name>
<feature type="transmembrane region" description="Helical" evidence="6">
    <location>
        <begin position="104"/>
        <end position="124"/>
    </location>
</feature>
<comment type="similarity">
    <text evidence="2 6">Belongs to the 4-toluene sulfonate uptake permease (TSUP) (TC 2.A.102) family.</text>
</comment>
<feature type="transmembrane region" description="Helical" evidence="6">
    <location>
        <begin position="79"/>
        <end position="98"/>
    </location>
</feature>
<evidence type="ECO:0000256" key="5">
    <source>
        <dbReference type="ARBA" id="ARBA00023136"/>
    </source>
</evidence>
<comment type="caution">
    <text evidence="7">The sequence shown here is derived from an EMBL/GenBank/DDBJ whole genome shotgun (WGS) entry which is preliminary data.</text>
</comment>
<keyword evidence="6" id="KW-1003">Cell membrane</keyword>
<feature type="transmembrane region" description="Helical" evidence="6">
    <location>
        <begin position="175"/>
        <end position="194"/>
    </location>
</feature>
<keyword evidence="4 6" id="KW-1133">Transmembrane helix</keyword>
<dbReference type="PANTHER" id="PTHR43701">
    <property type="entry name" value="MEMBRANE TRANSPORTER PROTEIN MJ0441-RELATED"/>
    <property type="match status" value="1"/>
</dbReference>
<evidence type="ECO:0000256" key="6">
    <source>
        <dbReference type="RuleBase" id="RU363041"/>
    </source>
</evidence>
<dbReference type="Proteomes" id="UP000219743">
    <property type="component" value="Unassembled WGS sequence"/>
</dbReference>
<protein>
    <recommendedName>
        <fullName evidence="6">Probable membrane transporter protein</fullName>
    </recommendedName>
</protein>
<reference evidence="7 8" key="1">
    <citation type="submission" date="2017-09" db="EMBL/GenBank/DDBJ databases">
        <title>Large-scale bioinformatics analysis of Bacillus genomes uncovers conserved roles of natural products in bacterial physiology.</title>
        <authorList>
            <consortium name="Agbiome Team Llc"/>
            <person name="Bleich R.M."/>
            <person name="Kirk G.J."/>
            <person name="Santa Maria K.C."/>
            <person name="Allen S.E."/>
            <person name="Farag S."/>
            <person name="Shank E.A."/>
            <person name="Bowers A."/>
        </authorList>
    </citation>
    <scope>NUCLEOTIDE SEQUENCE [LARGE SCALE GENOMIC DNA]</scope>
    <source>
        <strain evidence="7 8">AFS024404</strain>
    </source>
</reference>
<comment type="subcellular location">
    <subcellularLocation>
        <location evidence="6">Cell membrane</location>
        <topology evidence="6">Multi-pass membrane protein</topology>
    </subcellularLocation>
    <subcellularLocation>
        <location evidence="1">Membrane</location>
        <topology evidence="1">Multi-pass membrane protein</topology>
    </subcellularLocation>
</comment>
<accession>A0A9X6VGT4</accession>
<dbReference type="InterPro" id="IPR002781">
    <property type="entry name" value="TM_pro_TauE-like"/>
</dbReference>
<dbReference type="InterPro" id="IPR051598">
    <property type="entry name" value="TSUP/Inactive_protease-like"/>
</dbReference>
<proteinExistence type="inferred from homology"/>
<keyword evidence="5 6" id="KW-0472">Membrane</keyword>
<dbReference type="RefSeq" id="WP_098273357.1">
    <property type="nucleotide sequence ID" value="NZ_NTRC01000028.1"/>
</dbReference>
<evidence type="ECO:0000256" key="3">
    <source>
        <dbReference type="ARBA" id="ARBA00022692"/>
    </source>
</evidence>
<feature type="transmembrane region" description="Helical" evidence="6">
    <location>
        <begin position="201"/>
        <end position="219"/>
    </location>
</feature>